<name>F0XW15_AURAN</name>
<feature type="signal peptide" evidence="1">
    <location>
        <begin position="1"/>
        <end position="15"/>
    </location>
</feature>
<dbReference type="Proteomes" id="UP000002729">
    <property type="component" value="Unassembled WGS sequence"/>
</dbReference>
<gene>
    <name evidence="2" type="ORF">AURANDRAFT_60695</name>
</gene>
<dbReference type="KEGG" id="aaf:AURANDRAFT_60695"/>
<dbReference type="AlphaFoldDB" id="F0XW15"/>
<sequence>MRLSLLALFCTTTTALRAPSHGTRPLTAMRAVTTEELVESFGAMKAAAGELAPFSQAEVASVVASLANVGLDASRADAVGAVLRDRAGNSHKDWAATEAGGAALAAALPAADSDEFARIFEKVLGGGGWAGAVAAAESRPESAKPWVVLVTGVNGIRKTTSIYEPWFGDALREAIVGPGGARADVARDDLPVGSTSFFRQLDFVIATAANEDFRRLYGIEDVAAYAAAKDAIFSRYRTVAEMVGALLVAEAKTRDLNVMLETSGRDVAMFEYVDHFFPDAHYRKLALNFEIEDLAFAERSVDSRMLGEMARGKAAAAAGDARAVVDANAGGPYGSAVLAGVQRDSRACWAKVAAGDAGVGATWHMASLAISPSDDAPWTLRAATAGATSFAYSPRS</sequence>
<proteinExistence type="predicted"/>
<dbReference type="eggNOG" id="ENOG502QUIX">
    <property type="taxonomic scope" value="Eukaryota"/>
</dbReference>
<evidence type="ECO:0000313" key="2">
    <source>
        <dbReference type="EMBL" id="EGB12700.1"/>
    </source>
</evidence>
<dbReference type="OrthoDB" id="190552at2759"/>
<feature type="chain" id="PRO_5012384192" description="Zeta toxin domain-containing protein" evidence="1">
    <location>
        <begin position="16"/>
        <end position="396"/>
    </location>
</feature>
<dbReference type="OMA" id="VNINIMC"/>
<evidence type="ECO:0000256" key="1">
    <source>
        <dbReference type="SAM" id="SignalP"/>
    </source>
</evidence>
<dbReference type="EMBL" id="GL833120">
    <property type="protein sequence ID" value="EGB12700.1"/>
    <property type="molecule type" value="Genomic_DNA"/>
</dbReference>
<evidence type="ECO:0000313" key="3">
    <source>
        <dbReference type="Proteomes" id="UP000002729"/>
    </source>
</evidence>
<keyword evidence="1" id="KW-0732">Signal</keyword>
<keyword evidence="3" id="KW-1185">Reference proteome</keyword>
<reference evidence="2 3" key="1">
    <citation type="journal article" date="2011" name="Proc. Natl. Acad. Sci. U.S.A.">
        <title>Niche of harmful alga Aureococcus anophagefferens revealed through ecogenomics.</title>
        <authorList>
            <person name="Gobler C.J."/>
            <person name="Berry D.L."/>
            <person name="Dyhrman S.T."/>
            <person name="Wilhelm S.W."/>
            <person name="Salamov A."/>
            <person name="Lobanov A.V."/>
            <person name="Zhang Y."/>
            <person name="Collier J.L."/>
            <person name="Wurch L.L."/>
            <person name="Kustka A.B."/>
            <person name="Dill B.D."/>
            <person name="Shah M."/>
            <person name="VerBerkmoes N.C."/>
            <person name="Kuo A."/>
            <person name="Terry A."/>
            <person name="Pangilinan J."/>
            <person name="Lindquist E.A."/>
            <person name="Lucas S."/>
            <person name="Paulsen I.T."/>
            <person name="Hattenrath-Lehmann T.K."/>
            <person name="Talmage S.C."/>
            <person name="Walker E.A."/>
            <person name="Koch F."/>
            <person name="Burson A.M."/>
            <person name="Marcoval M.A."/>
            <person name="Tang Y.Z."/>
            <person name="Lecleir G.R."/>
            <person name="Coyne K.J."/>
            <person name="Berg G.M."/>
            <person name="Bertrand E.M."/>
            <person name="Saito M.A."/>
            <person name="Gladyshev V.N."/>
            <person name="Grigoriev I.V."/>
        </authorList>
    </citation>
    <scope>NUCLEOTIDE SEQUENCE [LARGE SCALE GENOMIC DNA]</scope>
    <source>
        <strain evidence="3">CCMP 1984</strain>
    </source>
</reference>
<dbReference type="GeneID" id="20223118"/>
<dbReference type="InParanoid" id="F0XW15"/>
<protein>
    <recommendedName>
        <fullName evidence="4">Zeta toxin domain-containing protein</fullName>
    </recommendedName>
</protein>
<dbReference type="RefSeq" id="XP_009032354.1">
    <property type="nucleotide sequence ID" value="XM_009034106.1"/>
</dbReference>
<accession>F0XW15</accession>
<evidence type="ECO:0008006" key="4">
    <source>
        <dbReference type="Google" id="ProtNLM"/>
    </source>
</evidence>
<organism evidence="3">
    <name type="scientific">Aureococcus anophagefferens</name>
    <name type="common">Harmful bloom alga</name>
    <dbReference type="NCBI Taxonomy" id="44056"/>
    <lineage>
        <taxon>Eukaryota</taxon>
        <taxon>Sar</taxon>
        <taxon>Stramenopiles</taxon>
        <taxon>Ochrophyta</taxon>
        <taxon>Pelagophyceae</taxon>
        <taxon>Pelagomonadales</taxon>
        <taxon>Pelagomonadaceae</taxon>
        <taxon>Aureococcus</taxon>
    </lineage>
</organism>